<feature type="compositionally biased region" description="Polar residues" evidence="1">
    <location>
        <begin position="283"/>
        <end position="320"/>
    </location>
</feature>
<dbReference type="Gene3D" id="2.60.40.640">
    <property type="match status" value="1"/>
</dbReference>
<dbReference type="InterPro" id="IPR011022">
    <property type="entry name" value="Arrestin_C-like"/>
</dbReference>
<name>A0AAW0EEZ2_9AGAR</name>
<feature type="compositionally biased region" description="Low complexity" evidence="1">
    <location>
        <begin position="648"/>
        <end position="685"/>
    </location>
</feature>
<dbReference type="SUPFAM" id="SSF81296">
    <property type="entry name" value="E set domains"/>
    <property type="match status" value="1"/>
</dbReference>
<evidence type="ECO:0000259" key="2">
    <source>
        <dbReference type="SMART" id="SM01017"/>
    </source>
</evidence>
<dbReference type="GO" id="GO:0005829">
    <property type="term" value="C:cytosol"/>
    <property type="evidence" value="ECO:0007669"/>
    <property type="project" value="TreeGrafter"/>
</dbReference>
<dbReference type="PANTHER" id="PTHR11188">
    <property type="entry name" value="ARRESTIN DOMAIN CONTAINING PROTEIN"/>
    <property type="match status" value="1"/>
</dbReference>
<dbReference type="InterPro" id="IPR014756">
    <property type="entry name" value="Ig_E-set"/>
</dbReference>
<reference evidence="3 4" key="1">
    <citation type="submission" date="2024-01" db="EMBL/GenBank/DDBJ databases">
        <title>A draft genome for a cacao thread blight-causing isolate of Paramarasmius palmivorus.</title>
        <authorList>
            <person name="Baruah I.K."/>
            <person name="Bukari Y."/>
            <person name="Amoako-Attah I."/>
            <person name="Meinhardt L.W."/>
            <person name="Bailey B.A."/>
            <person name="Cohen S.P."/>
        </authorList>
    </citation>
    <scope>NUCLEOTIDE SEQUENCE [LARGE SCALE GENOMIC DNA]</scope>
    <source>
        <strain evidence="3 4">GH-12</strain>
    </source>
</reference>
<feature type="compositionally biased region" description="Low complexity" evidence="1">
    <location>
        <begin position="496"/>
        <end position="506"/>
    </location>
</feature>
<dbReference type="Proteomes" id="UP001383192">
    <property type="component" value="Unassembled WGS sequence"/>
</dbReference>
<feature type="region of interest" description="Disordered" evidence="1">
    <location>
        <begin position="276"/>
        <end position="369"/>
    </location>
</feature>
<evidence type="ECO:0000313" key="3">
    <source>
        <dbReference type="EMBL" id="KAK7062859.1"/>
    </source>
</evidence>
<dbReference type="InterPro" id="IPR050357">
    <property type="entry name" value="Arrestin_domain-protein"/>
</dbReference>
<dbReference type="SMART" id="SM01017">
    <property type="entry name" value="Arrestin_C"/>
    <property type="match status" value="1"/>
</dbReference>
<dbReference type="Pfam" id="PF00339">
    <property type="entry name" value="Arrestin_N"/>
    <property type="match status" value="1"/>
</dbReference>
<feature type="region of interest" description="Disordered" evidence="1">
    <location>
        <begin position="642"/>
        <end position="790"/>
    </location>
</feature>
<dbReference type="GO" id="GO:0030674">
    <property type="term" value="F:protein-macromolecule adaptor activity"/>
    <property type="evidence" value="ECO:0007669"/>
    <property type="project" value="TreeGrafter"/>
</dbReference>
<dbReference type="GO" id="GO:0070086">
    <property type="term" value="P:ubiquitin-dependent endocytosis"/>
    <property type="evidence" value="ECO:0007669"/>
    <property type="project" value="TreeGrafter"/>
</dbReference>
<feature type="region of interest" description="Disordered" evidence="1">
    <location>
        <begin position="496"/>
        <end position="518"/>
    </location>
</feature>
<keyword evidence="4" id="KW-1185">Reference proteome</keyword>
<feature type="compositionally biased region" description="Polar residues" evidence="1">
    <location>
        <begin position="686"/>
        <end position="711"/>
    </location>
</feature>
<feature type="region of interest" description="Disordered" evidence="1">
    <location>
        <begin position="1"/>
        <end position="24"/>
    </location>
</feature>
<dbReference type="GO" id="GO:0031625">
    <property type="term" value="F:ubiquitin protein ligase binding"/>
    <property type="evidence" value="ECO:0007669"/>
    <property type="project" value="TreeGrafter"/>
</dbReference>
<feature type="compositionally biased region" description="Low complexity" evidence="1">
    <location>
        <begin position="569"/>
        <end position="585"/>
    </location>
</feature>
<dbReference type="EMBL" id="JAYKXP010000001">
    <property type="protein sequence ID" value="KAK7062859.1"/>
    <property type="molecule type" value="Genomic_DNA"/>
</dbReference>
<feature type="domain" description="Arrestin C-terminal-like" evidence="2">
    <location>
        <begin position="202"/>
        <end position="435"/>
    </location>
</feature>
<comment type="caution">
    <text evidence="3">The sequence shown here is derived from an EMBL/GenBank/DDBJ whole genome shotgun (WGS) entry which is preliminary data.</text>
</comment>
<feature type="compositionally biased region" description="Low complexity" evidence="1">
    <location>
        <begin position="329"/>
        <end position="364"/>
    </location>
</feature>
<feature type="compositionally biased region" description="Polar residues" evidence="1">
    <location>
        <begin position="1"/>
        <end position="11"/>
    </location>
</feature>
<feature type="compositionally biased region" description="Basic and acidic residues" evidence="1">
    <location>
        <begin position="12"/>
        <end position="24"/>
    </location>
</feature>
<evidence type="ECO:0000256" key="1">
    <source>
        <dbReference type="SAM" id="MobiDB-lite"/>
    </source>
</evidence>
<evidence type="ECO:0000313" key="4">
    <source>
        <dbReference type="Proteomes" id="UP001383192"/>
    </source>
</evidence>
<gene>
    <name evidence="3" type="ORF">VNI00_000355</name>
</gene>
<organism evidence="3 4">
    <name type="scientific">Paramarasmius palmivorus</name>
    <dbReference type="NCBI Taxonomy" id="297713"/>
    <lineage>
        <taxon>Eukaryota</taxon>
        <taxon>Fungi</taxon>
        <taxon>Dikarya</taxon>
        <taxon>Basidiomycota</taxon>
        <taxon>Agaricomycotina</taxon>
        <taxon>Agaricomycetes</taxon>
        <taxon>Agaricomycetidae</taxon>
        <taxon>Agaricales</taxon>
        <taxon>Marasmiineae</taxon>
        <taxon>Marasmiaceae</taxon>
        <taxon>Paramarasmius</taxon>
    </lineage>
</organism>
<dbReference type="AlphaFoldDB" id="A0AAW0EEZ2"/>
<feature type="region of interest" description="Disordered" evidence="1">
    <location>
        <begin position="531"/>
        <end position="604"/>
    </location>
</feature>
<proteinExistence type="predicted"/>
<dbReference type="InterPro" id="IPR011021">
    <property type="entry name" value="Arrestin-like_N"/>
</dbReference>
<dbReference type="InterPro" id="IPR014752">
    <property type="entry name" value="Arrestin-like_C"/>
</dbReference>
<dbReference type="PANTHER" id="PTHR11188:SF17">
    <property type="entry name" value="FI21816P1"/>
    <property type="match status" value="1"/>
</dbReference>
<dbReference type="GO" id="GO:0005886">
    <property type="term" value="C:plasma membrane"/>
    <property type="evidence" value="ECO:0007669"/>
    <property type="project" value="TreeGrafter"/>
</dbReference>
<accession>A0AAW0EEZ2</accession>
<sequence length="790" mass="84517">MSSVLHTGFTSTDDHHEGLNPPEIDLHLPVKEKERVRLEILLDKECIELKGTGIDVEPAWLSGHVALHLSESTSIKEITLVFRGKARLPVPSHETMSLNSSPLTYIICNHEWSFLEGSKGHSHTLKAGKHFFPFQLQLGGSLPSTLSTSLYGGASIAYKLRAHAVRPGLAHNLTTVHPVVLIRGFVPEALEYQQTLEIENTWPEKVMYSIMIPHKAWAAGDTLTAVAKFSPLLKGVGVLNINTTIHETVKIYARGGGYQEHTRVVARSKHEIIGGKAVEVQEPSPNWSRSHTPAQTPSANTPSLFSAHRGTTSSGGSYFTFNPHPNAPSTSTSTAQASSSSQRGDQPTAGPSSGAATSSSALSTPPLPSGFELSHDDIVTYITTPLPPHSITPTHALDPINVSHRIRWSILILNPDGHTSELRCSLPLHLLDWRLLDEARTHTAATRRLLIGGEEVENEDDEENELPSYNAHVRDRVANMYLPESATMRVPVGAWSPSAGRSGASSPMEGPGGLDSTSLDWVNSELLLSMSEEPEGASPQPPFQHMPSGSTNHSHPHSPVLTPPDSRPPSRGRSSRSHSTPTSRRSSPERHHHTHDADGGGTYVHSAQASRNVHQLFKASMKPFTSISSSFGFGSRSGSHGNLASLVSHQTPSSSSPYTHYTPGGSSMSSSRPGSSHGNNHSASGTQSPRISPGTGAQTPPLSSSPRTPDLNTVPDYRTASRGFLGGVPPLSSMRGLPSYEESNSSTAAPRPGNTGTGASNGGMERTRSDGDLVSRFGAMNMMSSLGSRS</sequence>
<protein>
    <recommendedName>
        <fullName evidence="2">Arrestin C-terminal-like domain-containing protein</fullName>
    </recommendedName>
</protein>